<gene>
    <name evidence="4" type="ORF">NDI54_19905</name>
</gene>
<dbReference type="Pfam" id="PF20736">
    <property type="entry name" value="Glyco_hydro127M"/>
    <property type="match status" value="1"/>
</dbReference>
<protein>
    <submittedName>
        <fullName evidence="4">Glycoside hydrolase family 127 protein</fullName>
    </submittedName>
</protein>
<dbReference type="InterPro" id="IPR049049">
    <property type="entry name" value="Beta-AFase-like_GH127_C"/>
</dbReference>
<dbReference type="SUPFAM" id="SSF48208">
    <property type="entry name" value="Six-hairpin glycosidases"/>
    <property type="match status" value="1"/>
</dbReference>
<dbReference type="Pfam" id="PF07944">
    <property type="entry name" value="Beta-AFase-like_GH127_cat"/>
    <property type="match status" value="1"/>
</dbReference>
<evidence type="ECO:0000313" key="4">
    <source>
        <dbReference type="EMBL" id="MDS0223609.1"/>
    </source>
</evidence>
<proteinExistence type="predicted"/>
<evidence type="ECO:0000259" key="2">
    <source>
        <dbReference type="Pfam" id="PF20736"/>
    </source>
</evidence>
<dbReference type="GO" id="GO:0005975">
    <property type="term" value="P:carbohydrate metabolic process"/>
    <property type="evidence" value="ECO:0007669"/>
    <property type="project" value="InterPro"/>
</dbReference>
<dbReference type="AlphaFoldDB" id="A0AAE4JKS4"/>
<sequence length="648" mass="73408">MTRQYHSPPLGDVTVRDTFWLPRLKTNYLVSLDHQYEHLQANGSLDNFRRVVGEAGGDFEGPPFIDANVYKWVEAASYVLATDDMPTLREKANTVLSLIEQAQADDGYLFTYFMLGDNSGRWSNVTMMHELYCAGHLIEAAVAHYQALDDERLLRVARDLADHIDERFGPDKLDKIPGHEEIELALVRLYRVTDEERYLDLAGYFIDRRGRDPSPLAAELPELERLIERDSFSKEQKESGWSVVGYQDTLRDESGAYDGLWAQDHKPVRDQERVEGHAVRAGNLYAAVAAYLQEVDDDELFTAVERLWQNMVTRRMYVTGGIGSSPESESFTADYDLPNDTAFAETCASASAIFWSHNMFELTGNGEYVDVLERILYNALLSGVSLDGTRYCYSNPLQTDDEYHRNEWFYVACCPPNLSRVLASLGKYIYARSESELLLNLYVSSTVETTLSGTDITVEQTTGYPWDGDVVVELSLDDSTEFALGFRIPGWAERWDITVDSESVSAEPTDGYVTIEREWHDGDHIEVSLAMEPNAVVAHPEVESDRAQAALRRGPLVYCLEDIDNTEPVQHLILSHPDSLSARYTESILNGMTVLEGRASLQDLQEWQDMLYRSLESVTESATDFTAIPYYARNNRESTSMTVWMRLA</sequence>
<dbReference type="PANTHER" id="PTHR43465:SF2">
    <property type="entry name" value="DUF1680 DOMAIN PROTEIN (AFU_ORTHOLOGUE AFUA_1G08910)"/>
    <property type="match status" value="1"/>
</dbReference>
<dbReference type="PANTHER" id="PTHR43465">
    <property type="entry name" value="DUF1680 DOMAIN PROTEIN (AFU_ORTHOLOGUE AFUA_1G08910)"/>
    <property type="match status" value="1"/>
</dbReference>
<dbReference type="RefSeq" id="WP_310898136.1">
    <property type="nucleotide sequence ID" value="NZ_JAMQOM010000019.1"/>
</dbReference>
<dbReference type="Proteomes" id="UP001253439">
    <property type="component" value="Unassembled WGS sequence"/>
</dbReference>
<comment type="caution">
    <text evidence="4">The sequence shown here is derived from an EMBL/GenBank/DDBJ whole genome shotgun (WGS) entry which is preliminary data.</text>
</comment>
<accession>A0AAE4JKS4</accession>
<dbReference type="InterPro" id="IPR012878">
    <property type="entry name" value="Beta-AFase-like_GH127_cat"/>
</dbReference>
<feature type="domain" description="Non-reducing end beta-L-arabinofuranosidase-like GH127 catalytic" evidence="1">
    <location>
        <begin position="12"/>
        <end position="426"/>
    </location>
</feature>
<evidence type="ECO:0000313" key="5">
    <source>
        <dbReference type="Proteomes" id="UP001253439"/>
    </source>
</evidence>
<reference evidence="4 5" key="1">
    <citation type="submission" date="2022-06" db="EMBL/GenBank/DDBJ databases">
        <title>Haloarcula sp. a new haloarchaeum isolate from saline soil.</title>
        <authorList>
            <person name="Strakova D."/>
            <person name="Galisteo C."/>
            <person name="Sanchez-Porro C."/>
            <person name="Ventosa A."/>
        </authorList>
    </citation>
    <scope>NUCLEOTIDE SEQUENCE [LARGE SCALE GENOMIC DNA]</scope>
    <source>
        <strain evidence="4 5">S1AR25-5A</strain>
    </source>
</reference>
<feature type="domain" description="Non-reducing end beta-L-arabinofuranosidase-like GH127 middle" evidence="2">
    <location>
        <begin position="437"/>
        <end position="531"/>
    </location>
</feature>
<organism evidence="4 5">
    <name type="scientific">Haloarcula terrestris</name>
    <dbReference type="NCBI Taxonomy" id="2950533"/>
    <lineage>
        <taxon>Archaea</taxon>
        <taxon>Methanobacteriati</taxon>
        <taxon>Methanobacteriota</taxon>
        <taxon>Stenosarchaea group</taxon>
        <taxon>Halobacteria</taxon>
        <taxon>Halobacteriales</taxon>
        <taxon>Haloarculaceae</taxon>
        <taxon>Haloarcula</taxon>
    </lineage>
</organism>
<dbReference type="InterPro" id="IPR049046">
    <property type="entry name" value="Beta-AFase-like_GH127_middle"/>
</dbReference>
<dbReference type="InterPro" id="IPR008928">
    <property type="entry name" value="6-hairpin_glycosidase_sf"/>
</dbReference>
<dbReference type="InterPro" id="IPR049174">
    <property type="entry name" value="Beta-AFase-like"/>
</dbReference>
<evidence type="ECO:0000259" key="3">
    <source>
        <dbReference type="Pfam" id="PF20737"/>
    </source>
</evidence>
<dbReference type="Pfam" id="PF20737">
    <property type="entry name" value="Glyco_hydro127C"/>
    <property type="match status" value="1"/>
</dbReference>
<dbReference type="GO" id="GO:0016787">
    <property type="term" value="F:hydrolase activity"/>
    <property type="evidence" value="ECO:0007669"/>
    <property type="project" value="UniProtKB-KW"/>
</dbReference>
<keyword evidence="5" id="KW-1185">Reference proteome</keyword>
<name>A0AAE4JKS4_9EURY</name>
<keyword evidence="4" id="KW-0378">Hydrolase</keyword>
<feature type="domain" description="Non-reducing end beta-L-arabinofuranosidase-like GH127 C-terminal" evidence="3">
    <location>
        <begin position="534"/>
        <end position="646"/>
    </location>
</feature>
<evidence type="ECO:0000259" key="1">
    <source>
        <dbReference type="Pfam" id="PF07944"/>
    </source>
</evidence>
<dbReference type="EMBL" id="JAMQOM010000019">
    <property type="protein sequence ID" value="MDS0223609.1"/>
    <property type="molecule type" value="Genomic_DNA"/>
</dbReference>